<accession>A0A1B6NQH2</accession>
<feature type="non-terminal residue" evidence="1">
    <location>
        <position position="1"/>
    </location>
</feature>
<dbReference type="Gene3D" id="1.20.58.100">
    <property type="entry name" value="Fumarate reductase/succinate dehydrogenase flavoprotein-like, C-terminal domain"/>
    <property type="match status" value="1"/>
</dbReference>
<gene>
    <name evidence="1" type="ORF">MGSAQ_002956</name>
</gene>
<sequence>RFESRGGHYRLDYPNLAATPRTSVVEPQREPYQQHISAAQSINISKTLNNMWKTLIA</sequence>
<dbReference type="GO" id="GO:0016491">
    <property type="term" value="F:oxidoreductase activity"/>
    <property type="evidence" value="ECO:0007669"/>
    <property type="project" value="InterPro"/>
</dbReference>
<evidence type="ECO:0000313" key="1">
    <source>
        <dbReference type="EMBL" id="KTF05548.1"/>
    </source>
</evidence>
<proteinExistence type="predicted"/>
<comment type="caution">
    <text evidence="1">The sequence shown here is derived from an EMBL/GenBank/DDBJ whole genome shotgun (WGS) entry which is preliminary data.</text>
</comment>
<protein>
    <submittedName>
        <fullName evidence="1">Uncharacterized protein</fullName>
    </submittedName>
</protein>
<dbReference type="InterPro" id="IPR037099">
    <property type="entry name" value="Fum_R/Succ_DH_flav-like_C_sf"/>
</dbReference>
<reference evidence="1" key="1">
    <citation type="submission" date="2013-11" db="EMBL/GenBank/DDBJ databases">
        <title>Microbial diversity, functional groups and degradation webs in Northern and Southern Mediterranean and Red Sea marine crude oil polluted sites.</title>
        <authorList>
            <person name="Daffonchio D."/>
            <person name="Mapelli F."/>
            <person name="Ferrer M."/>
            <person name="Richter M."/>
            <person name="Cherif A."/>
            <person name="Malkawi H.I."/>
            <person name="Yakimov M.M."/>
            <person name="Abdel-Fattah Y.R."/>
            <person name="Blaghen M."/>
            <person name="Golyshin P.N."/>
            <person name="Kalogerakis N."/>
            <person name="Boon N."/>
            <person name="Magagnini M."/>
            <person name="Fava F."/>
        </authorList>
    </citation>
    <scope>NUCLEOTIDE SEQUENCE</scope>
</reference>
<organism evidence="1">
    <name type="scientific">marine sediment metagenome</name>
    <dbReference type="NCBI Taxonomy" id="412755"/>
    <lineage>
        <taxon>unclassified sequences</taxon>
        <taxon>metagenomes</taxon>
        <taxon>ecological metagenomes</taxon>
    </lineage>
</organism>
<name>A0A1B6NQH2_9ZZZZ</name>
<dbReference type="EMBL" id="AYSL01001715">
    <property type="protein sequence ID" value="KTF05548.1"/>
    <property type="molecule type" value="Genomic_DNA"/>
</dbReference>
<dbReference type="SUPFAM" id="SSF46977">
    <property type="entry name" value="Succinate dehydrogenase/fumarate reductase flavoprotein C-terminal domain"/>
    <property type="match status" value="1"/>
</dbReference>
<dbReference type="AlphaFoldDB" id="A0A1B6NQH2"/>